<dbReference type="Gene3D" id="1.25.40.10">
    <property type="entry name" value="Tetratricopeptide repeat domain"/>
    <property type="match status" value="1"/>
</dbReference>
<proteinExistence type="predicted"/>
<protein>
    <recommendedName>
        <fullName evidence="3">Kinesin light chain</fullName>
    </recommendedName>
</protein>
<dbReference type="Proteomes" id="UP001054945">
    <property type="component" value="Unassembled WGS sequence"/>
</dbReference>
<sequence>MQNQGELHEKTLQIKRDIGVVLLHKREFKKALEMLEDVLENFRRIYEESHPEFIATRVILVGALMNLNELDKAVEIGRDVCRKYKNTLGANHLKH</sequence>
<keyword evidence="2" id="KW-1185">Reference proteome</keyword>
<dbReference type="AlphaFoldDB" id="A0AAV4VIV2"/>
<organism evidence="1 2">
    <name type="scientific">Caerostris extrusa</name>
    <name type="common">Bark spider</name>
    <name type="synonym">Caerostris bankana</name>
    <dbReference type="NCBI Taxonomy" id="172846"/>
    <lineage>
        <taxon>Eukaryota</taxon>
        <taxon>Metazoa</taxon>
        <taxon>Ecdysozoa</taxon>
        <taxon>Arthropoda</taxon>
        <taxon>Chelicerata</taxon>
        <taxon>Arachnida</taxon>
        <taxon>Araneae</taxon>
        <taxon>Araneomorphae</taxon>
        <taxon>Entelegynae</taxon>
        <taxon>Araneoidea</taxon>
        <taxon>Araneidae</taxon>
        <taxon>Caerostris</taxon>
    </lineage>
</organism>
<dbReference type="InterPro" id="IPR011990">
    <property type="entry name" value="TPR-like_helical_dom_sf"/>
</dbReference>
<evidence type="ECO:0000313" key="1">
    <source>
        <dbReference type="EMBL" id="GIY69973.1"/>
    </source>
</evidence>
<dbReference type="EMBL" id="BPLR01014613">
    <property type="protein sequence ID" value="GIY69973.1"/>
    <property type="molecule type" value="Genomic_DNA"/>
</dbReference>
<gene>
    <name evidence="1" type="ORF">CEXT_708681</name>
</gene>
<dbReference type="Pfam" id="PF13374">
    <property type="entry name" value="TPR_10"/>
    <property type="match status" value="2"/>
</dbReference>
<comment type="caution">
    <text evidence="1">The sequence shown here is derived from an EMBL/GenBank/DDBJ whole genome shotgun (WGS) entry which is preliminary data.</text>
</comment>
<evidence type="ECO:0000313" key="2">
    <source>
        <dbReference type="Proteomes" id="UP001054945"/>
    </source>
</evidence>
<accession>A0AAV4VIV2</accession>
<evidence type="ECO:0008006" key="3">
    <source>
        <dbReference type="Google" id="ProtNLM"/>
    </source>
</evidence>
<dbReference type="SUPFAM" id="SSF48452">
    <property type="entry name" value="TPR-like"/>
    <property type="match status" value="1"/>
</dbReference>
<name>A0AAV4VIV2_CAEEX</name>
<reference evidence="1 2" key="1">
    <citation type="submission" date="2021-06" db="EMBL/GenBank/DDBJ databases">
        <title>Caerostris extrusa draft genome.</title>
        <authorList>
            <person name="Kono N."/>
            <person name="Arakawa K."/>
        </authorList>
    </citation>
    <scope>NUCLEOTIDE SEQUENCE [LARGE SCALE GENOMIC DNA]</scope>
</reference>